<comment type="caution">
    <text evidence="1">The sequence shown here is derived from an EMBL/GenBank/DDBJ whole genome shotgun (WGS) entry which is preliminary data.</text>
</comment>
<proteinExistence type="predicted"/>
<dbReference type="Proteomes" id="UP000762676">
    <property type="component" value="Unassembled WGS sequence"/>
</dbReference>
<reference evidence="1 2" key="1">
    <citation type="journal article" date="2021" name="Elife">
        <title>Chloroplast acquisition without the gene transfer in kleptoplastic sea slugs, Plakobranchus ocellatus.</title>
        <authorList>
            <person name="Maeda T."/>
            <person name="Takahashi S."/>
            <person name="Yoshida T."/>
            <person name="Shimamura S."/>
            <person name="Takaki Y."/>
            <person name="Nagai Y."/>
            <person name="Toyoda A."/>
            <person name="Suzuki Y."/>
            <person name="Arimoto A."/>
            <person name="Ishii H."/>
            <person name="Satoh N."/>
            <person name="Nishiyama T."/>
            <person name="Hasebe M."/>
            <person name="Maruyama T."/>
            <person name="Minagawa J."/>
            <person name="Obokata J."/>
            <person name="Shigenobu S."/>
        </authorList>
    </citation>
    <scope>NUCLEOTIDE SEQUENCE [LARGE SCALE GENOMIC DNA]</scope>
</reference>
<evidence type="ECO:0000313" key="1">
    <source>
        <dbReference type="EMBL" id="GFS08070.1"/>
    </source>
</evidence>
<evidence type="ECO:0000313" key="2">
    <source>
        <dbReference type="Proteomes" id="UP000762676"/>
    </source>
</evidence>
<sequence>MALKLLKEAKRQGVHDINKEKATFDEYHHLSAQLKQDPDRFQVFTRISMGAFQYLLNKVENSLVKNWTNWHRPIFPEKRLVVTLRYSYV</sequence>
<dbReference type="EMBL" id="BMAT01002495">
    <property type="protein sequence ID" value="GFS08070.1"/>
    <property type="molecule type" value="Genomic_DNA"/>
</dbReference>
<keyword evidence="2" id="KW-1185">Reference proteome</keyword>
<gene>
    <name evidence="1" type="ORF">ElyMa_001265500</name>
</gene>
<dbReference type="AlphaFoldDB" id="A0AAV4IDC3"/>
<name>A0AAV4IDC3_9GAST</name>
<accession>A0AAV4IDC3</accession>
<protein>
    <submittedName>
        <fullName evidence="1">Uncharacterized protein</fullName>
    </submittedName>
</protein>
<organism evidence="1 2">
    <name type="scientific">Elysia marginata</name>
    <dbReference type="NCBI Taxonomy" id="1093978"/>
    <lineage>
        <taxon>Eukaryota</taxon>
        <taxon>Metazoa</taxon>
        <taxon>Spiralia</taxon>
        <taxon>Lophotrochozoa</taxon>
        <taxon>Mollusca</taxon>
        <taxon>Gastropoda</taxon>
        <taxon>Heterobranchia</taxon>
        <taxon>Euthyneura</taxon>
        <taxon>Panpulmonata</taxon>
        <taxon>Sacoglossa</taxon>
        <taxon>Placobranchoidea</taxon>
        <taxon>Plakobranchidae</taxon>
        <taxon>Elysia</taxon>
    </lineage>
</organism>